<organism evidence="3 4">
    <name type="scientific">Penicillium thymicola</name>
    <dbReference type="NCBI Taxonomy" id="293382"/>
    <lineage>
        <taxon>Eukaryota</taxon>
        <taxon>Fungi</taxon>
        <taxon>Dikarya</taxon>
        <taxon>Ascomycota</taxon>
        <taxon>Pezizomycotina</taxon>
        <taxon>Eurotiomycetes</taxon>
        <taxon>Eurotiomycetidae</taxon>
        <taxon>Eurotiales</taxon>
        <taxon>Aspergillaceae</taxon>
        <taxon>Penicillium</taxon>
    </lineage>
</organism>
<feature type="domain" description="DUF7779" evidence="2">
    <location>
        <begin position="483"/>
        <end position="569"/>
    </location>
</feature>
<dbReference type="PANTHER" id="PTHR35205:SF1">
    <property type="entry name" value="ZU5 DOMAIN-CONTAINING PROTEIN"/>
    <property type="match status" value="1"/>
</dbReference>
<dbReference type="Proteomes" id="UP001227192">
    <property type="component" value="Unassembled WGS sequence"/>
</dbReference>
<dbReference type="GO" id="GO:0043531">
    <property type="term" value="F:ADP binding"/>
    <property type="evidence" value="ECO:0007669"/>
    <property type="project" value="InterPro"/>
</dbReference>
<reference evidence="3" key="1">
    <citation type="submission" date="2015-06" db="EMBL/GenBank/DDBJ databases">
        <authorList>
            <person name="Nguyen H."/>
        </authorList>
    </citation>
    <scope>NUCLEOTIDE SEQUENCE</scope>
    <source>
        <strain evidence="3">DAOM 180753</strain>
    </source>
</reference>
<keyword evidence="4" id="KW-1185">Reference proteome</keyword>
<accession>A0AAI9XAM8</accession>
<dbReference type="EMBL" id="LACB01000061">
    <property type="protein sequence ID" value="KAJ9490256.1"/>
    <property type="molecule type" value="Genomic_DNA"/>
</dbReference>
<dbReference type="InterPro" id="IPR002182">
    <property type="entry name" value="NB-ARC"/>
</dbReference>
<dbReference type="Gene3D" id="1.25.40.10">
    <property type="entry name" value="Tetratricopeptide repeat domain"/>
    <property type="match status" value="1"/>
</dbReference>
<dbReference type="AlphaFoldDB" id="A0AAI9XAM8"/>
<proteinExistence type="predicted"/>
<comment type="caution">
    <text evidence="3">The sequence shown here is derived from an EMBL/GenBank/DDBJ whole genome shotgun (WGS) entry which is preliminary data.</text>
</comment>
<dbReference type="Pfam" id="PF00931">
    <property type="entry name" value="NB-ARC"/>
    <property type="match status" value="1"/>
</dbReference>
<dbReference type="Gene3D" id="3.40.50.300">
    <property type="entry name" value="P-loop containing nucleotide triphosphate hydrolases"/>
    <property type="match status" value="1"/>
</dbReference>
<dbReference type="SUPFAM" id="SSF52540">
    <property type="entry name" value="P-loop containing nucleoside triphosphate hydrolases"/>
    <property type="match status" value="1"/>
</dbReference>
<dbReference type="InterPro" id="IPR056681">
    <property type="entry name" value="DUF7779"/>
</dbReference>
<dbReference type="InterPro" id="IPR027417">
    <property type="entry name" value="P-loop_NTPase"/>
</dbReference>
<dbReference type="SUPFAM" id="SSF48452">
    <property type="entry name" value="TPR-like"/>
    <property type="match status" value="1"/>
</dbReference>
<evidence type="ECO:0008006" key="5">
    <source>
        <dbReference type="Google" id="ProtNLM"/>
    </source>
</evidence>
<name>A0AAI9XAM8_PENTH</name>
<evidence type="ECO:0000259" key="1">
    <source>
        <dbReference type="Pfam" id="PF00931"/>
    </source>
</evidence>
<dbReference type="PANTHER" id="PTHR35205">
    <property type="entry name" value="NB-ARC AND TPR DOMAIN PROTEIN"/>
    <property type="match status" value="1"/>
</dbReference>
<gene>
    <name evidence="3" type="ORF">VN97_g2982</name>
</gene>
<evidence type="ECO:0000313" key="3">
    <source>
        <dbReference type="EMBL" id="KAJ9490256.1"/>
    </source>
</evidence>
<dbReference type="InterPro" id="IPR011990">
    <property type="entry name" value="TPR-like_helical_dom_sf"/>
</dbReference>
<evidence type="ECO:0000313" key="4">
    <source>
        <dbReference type="Proteomes" id="UP001227192"/>
    </source>
</evidence>
<sequence>MDSSALKNFFDRQWKTTIEQCQKSLEPDDLEQVKLITSWDSMQKDVWGSADTGAGAVIPYEIALIRPTLGHLYKFTQIFETQLAPSLRADFFWGITGVLLKLTTQDPQALSKIPRMLKSLGYKAEAFTGYYAACSDNQEQIKEACFDIQIQLVEFFTSAVKSMRGEEEGTQYDRRDEDIRDRQNDPWLLLQRRFTSTNQELIETIARVEKLIAARPPGPDHHSSSDTATVAQQFRCMILPSRKTSRFFDRVETFEKIDQVLSRVGTNTSFQSVALFGLGGVGKSSIAARYIEKKIEENRYEAVFWVYGEKTASMRQSFTDIAMRLKLPGAQPNLHNENLILVQNWFQSTDCRWLVVYDNVESADLLMPYWPEASHGKAIITTRNHSLAYEPATSGLEIPSWDAKAGSEFLLFLLKRNIGSDIQMEGDSAIELSQKLSGHALAISHMAGLIRRRSWSIAEFMQIYLKNPKRAHQSELQAVWDLSFATLEQDSRVFLGIASFLVSENIPQLLFNLDDDSDLPEDLEFCTDEFSFSEATEPLLTLALIKRDRDARVFSCHRMVQTQFRYFLSLDERQKAFANATAIVHRAFPKQSDGANQNQLYQEWTQCNRCLQHVLSLVDKFKEERRVSKNFRASSLFCELLKDCQRYLYEINALKDLEDACEVNMLAVEALEDKEKATDIAAWTLSLQASMYESTGKVYDAIELNTKGYGMRLEEIPLKGGLLGGFEQNLAYNYNTANDHETALMWFEKSRETWIAWNVKEGRGINWPTVTKKNTARCLMYLGQYDKAQELLDISITEFKQERPLNWAMLAYAYFVLGLLERRKNNFEAAEANFIEAQNMWLKGDQTRLHPFNAGCLYKTGVVCLDQGKVEAAVATLIDLHCSKHMRESLEITKFHVDLMPVEHARGLFKLSEALLQDSYDNDEARGLRDEAELYLLRRDSRAVEFGKEEDYDQWVPIFWR</sequence>
<protein>
    <recommendedName>
        <fullName evidence="5">NB-ARC domain-containing protein</fullName>
    </recommendedName>
</protein>
<reference evidence="3" key="2">
    <citation type="journal article" date="2016" name="Fungal Biol.">
        <title>Ochratoxin A production by Penicillium thymicola.</title>
        <authorList>
            <person name="Nguyen H.D.T."/>
            <person name="McMullin D.R."/>
            <person name="Ponomareva E."/>
            <person name="Riley R."/>
            <person name="Pomraning K.R."/>
            <person name="Baker S.E."/>
            <person name="Seifert K.A."/>
        </authorList>
    </citation>
    <scope>NUCLEOTIDE SEQUENCE</scope>
    <source>
        <strain evidence="3">DAOM 180753</strain>
    </source>
</reference>
<feature type="domain" description="NB-ARC" evidence="1">
    <location>
        <begin position="256"/>
        <end position="391"/>
    </location>
</feature>
<dbReference type="Pfam" id="PF25000">
    <property type="entry name" value="DUF7779"/>
    <property type="match status" value="1"/>
</dbReference>
<evidence type="ECO:0000259" key="2">
    <source>
        <dbReference type="Pfam" id="PF25000"/>
    </source>
</evidence>